<proteinExistence type="predicted"/>
<name>A0A557ST49_9ARCH</name>
<evidence type="ECO:0000313" key="3">
    <source>
        <dbReference type="Proteomes" id="UP000315289"/>
    </source>
</evidence>
<evidence type="ECO:0000256" key="1">
    <source>
        <dbReference type="SAM" id="MobiDB-lite"/>
    </source>
</evidence>
<sequence>MLSRSPKINLKKFLIKSTRIHNGQEMARKAAKAKSEENGLPEWADNELKNANFQILDTISRTGYFLDINEQTKKADIQLYESLPDGRTIIEEIDLADDLKASELMKGFVYEYKIKISIAKLSDQLCELLKTKYQIDMDEIFKFDLESAQMMDVESDFDPNKKDKDEDEDEQ</sequence>
<dbReference type="Proteomes" id="UP000315289">
    <property type="component" value="Unassembled WGS sequence"/>
</dbReference>
<dbReference type="EMBL" id="VOAH01000013">
    <property type="protein sequence ID" value="TVP39770.1"/>
    <property type="molecule type" value="Genomic_DNA"/>
</dbReference>
<evidence type="ECO:0000313" key="2">
    <source>
        <dbReference type="EMBL" id="TVP39770.1"/>
    </source>
</evidence>
<protein>
    <submittedName>
        <fullName evidence="2">Uncharacterized protein</fullName>
    </submittedName>
</protein>
<reference evidence="2 3" key="1">
    <citation type="journal article" date="2019" name="Front. Microbiol.">
        <title>Ammonia Oxidation by the Arctic Terrestrial Thaumarchaeote Candidatus Nitrosocosmicus arcticus Is Stimulated by Increasing Temperatures.</title>
        <authorList>
            <person name="Alves R.J.E."/>
            <person name="Kerou M."/>
            <person name="Zappe A."/>
            <person name="Bittner R."/>
            <person name="Abby S.S."/>
            <person name="Schmidt H.A."/>
            <person name="Pfeifer K."/>
            <person name="Schleper C."/>
        </authorList>
    </citation>
    <scope>NUCLEOTIDE SEQUENCE [LARGE SCALE GENOMIC DNA]</scope>
    <source>
        <strain evidence="2 3">Kfb</strain>
    </source>
</reference>
<gene>
    <name evidence="2" type="ORF">NARC_130109</name>
</gene>
<accession>A0A557ST49</accession>
<feature type="region of interest" description="Disordered" evidence="1">
    <location>
        <begin position="152"/>
        <end position="171"/>
    </location>
</feature>
<keyword evidence="3" id="KW-1185">Reference proteome</keyword>
<dbReference type="AlphaFoldDB" id="A0A557ST49"/>
<organism evidence="2 3">
    <name type="scientific">Candidatus Nitrosocosmicus arcticus</name>
    <dbReference type="NCBI Taxonomy" id="2035267"/>
    <lineage>
        <taxon>Archaea</taxon>
        <taxon>Nitrososphaerota</taxon>
        <taxon>Nitrososphaeria</taxon>
        <taxon>Nitrososphaerales</taxon>
        <taxon>Nitrososphaeraceae</taxon>
        <taxon>Candidatus Nitrosocosmicus</taxon>
    </lineage>
</organism>
<comment type="caution">
    <text evidence="2">The sequence shown here is derived from an EMBL/GenBank/DDBJ whole genome shotgun (WGS) entry which is preliminary data.</text>
</comment>